<protein>
    <submittedName>
        <fullName evidence="3">Hemolysin</fullName>
    </submittedName>
</protein>
<dbReference type="Gene3D" id="2.70.240.20">
    <property type="entry name" value="Leukocidin/Hemolysin toxin, cytolysin domain"/>
    <property type="match status" value="1"/>
</dbReference>
<dbReference type="Proteomes" id="UP000189966">
    <property type="component" value="Unassembled WGS sequence"/>
</dbReference>
<dbReference type="RefSeq" id="WP_080157511.1">
    <property type="nucleotide sequence ID" value="NZ_FUZI01000003.1"/>
</dbReference>
<dbReference type="Pfam" id="PF12563">
    <property type="entry name" value="Hemolysin_N"/>
    <property type="match status" value="1"/>
</dbReference>
<evidence type="ECO:0000256" key="1">
    <source>
        <dbReference type="ARBA" id="ARBA00022729"/>
    </source>
</evidence>
<evidence type="ECO:0000259" key="2">
    <source>
        <dbReference type="SMART" id="SM00458"/>
    </source>
</evidence>
<dbReference type="InterPro" id="IPR022220">
    <property type="entry name" value="Hemolysin_N"/>
</dbReference>
<dbReference type="SUPFAM" id="SSF50370">
    <property type="entry name" value="Ricin B-like lectins"/>
    <property type="match status" value="1"/>
</dbReference>
<name>A0A1T5I0H2_9GAMM</name>
<dbReference type="InterPro" id="IPR035992">
    <property type="entry name" value="Ricin_B-like_lectins"/>
</dbReference>
<accession>A0A1T5I0H2</accession>
<dbReference type="SMART" id="SM00458">
    <property type="entry name" value="RICIN"/>
    <property type="match status" value="1"/>
</dbReference>
<keyword evidence="1" id="KW-0732">Signal</keyword>
<proteinExistence type="predicted"/>
<dbReference type="Gene3D" id="6.20.40.20">
    <property type="entry name" value="Leukocidin/Hemolysin toxin, pre-stem domain"/>
    <property type="match status" value="1"/>
</dbReference>
<dbReference type="AlphaFoldDB" id="A0A1T5I0H2"/>
<dbReference type="InterPro" id="IPR000772">
    <property type="entry name" value="Ricin_B_lectin"/>
</dbReference>
<dbReference type="GO" id="GO:0005576">
    <property type="term" value="C:extracellular region"/>
    <property type="evidence" value="ECO:0007669"/>
    <property type="project" value="InterPro"/>
</dbReference>
<dbReference type="EMBL" id="FUZI01000003">
    <property type="protein sequence ID" value="SKC32543.1"/>
    <property type="molecule type" value="Genomic_DNA"/>
</dbReference>
<evidence type="ECO:0000313" key="3">
    <source>
        <dbReference type="EMBL" id="SKC32543.1"/>
    </source>
</evidence>
<dbReference type="GO" id="GO:0051715">
    <property type="term" value="P:cytolysis in another organism"/>
    <property type="evidence" value="ECO:0007669"/>
    <property type="project" value="InterPro"/>
</dbReference>
<dbReference type="PROSITE" id="PS50231">
    <property type="entry name" value="RICIN_B_LECTIN"/>
    <property type="match status" value="1"/>
</dbReference>
<dbReference type="SUPFAM" id="SSF56959">
    <property type="entry name" value="Leukocidin-like"/>
    <property type="match status" value="1"/>
</dbReference>
<dbReference type="InterPro" id="IPR043080">
    <property type="entry name" value="Hemolysin_N_sf"/>
</dbReference>
<dbReference type="CDD" id="cd23423">
    <property type="entry name" value="beta-trefoil_Ricin_hemolysin"/>
    <property type="match status" value="1"/>
</dbReference>
<organism evidence="3 4">
    <name type="scientific">Photobacterium piscicola</name>
    <dbReference type="NCBI Taxonomy" id="1378299"/>
    <lineage>
        <taxon>Bacteria</taxon>
        <taxon>Pseudomonadati</taxon>
        <taxon>Pseudomonadota</taxon>
        <taxon>Gammaproteobacteria</taxon>
        <taxon>Vibrionales</taxon>
        <taxon>Vibrionaceae</taxon>
        <taxon>Photobacterium</taxon>
    </lineage>
</organism>
<feature type="domain" description="Ricin B lectin" evidence="2">
    <location>
        <begin position="485"/>
        <end position="601"/>
    </location>
</feature>
<sequence>MLISRRWALCVTYAVFGIFSPETKANDDLPQGLAVQILSQLQDSRKVNYVNAENWLIDNNQYINKNPQSSLKQIKTNVLKYNKPTLVDFSRIIDESQKEKAKALLRTQIGISFPNDYLIVTKHKGNLMFSPIEDDNAPAISLLEADNVDEVDLTARIEDVQNINENTSLPHLSFYLNVNRAINGRECLFRRSTLWSEYGYRYFCKNANISLIYRVNLQRSFAYGTEGIETPDAKIVRISLDDDSSGSGIHLNNSLSSVYSYAKYIVYIGYATEWATDAIAQDYTFSFNTSNKKAAILRTVPRSNLNANYETKEISGFTVGVTVGAEAGPKATASANASYTQSRWLTFQTKDYRVERSTTDSNNVSFKWNRHHYSTAESLLNRSSDAIWVTTYPADKNRINPIGYKSFVPKMDVIFEAEPDTVGTTDFNINSSINIRPIYHGTYIYYYMVGAHQAYYGLEDTPRRRVNKNIKFTVDWAHPVFSGSRLVDLQLGSFNDRCIEISPMGSILTSNKCIENNVSQSFIYDKHSRYVSASNTNLCLDGESLSQLKTCNMSLSQRWLWVKNSNKLSNLYDGRFLGHNKSTGQLGLYTEGNDQVSLRTVTDYTNFLKKASL</sequence>
<dbReference type="Gene3D" id="3.30.110.130">
    <property type="entry name" value="Hemolytic toxin, N-terminal domain"/>
    <property type="match status" value="1"/>
</dbReference>
<gene>
    <name evidence="3" type="primary">hlyA</name>
    <name evidence="3" type="ORF">CZ809_02059</name>
</gene>
<dbReference type="InterPro" id="IPR044883">
    <property type="entry name" value="Hemolysin_pre-stem_dom_sf"/>
</dbReference>
<dbReference type="InterPro" id="IPR036435">
    <property type="entry name" value="Leukocidin/porin_MspA_sf"/>
</dbReference>
<reference evidence="3 4" key="1">
    <citation type="submission" date="2017-02" db="EMBL/GenBank/DDBJ databases">
        <authorList>
            <person name="Peterson S.W."/>
        </authorList>
    </citation>
    <scope>NUCLEOTIDE SEQUENCE [LARGE SCALE GENOMIC DNA]</scope>
    <source>
        <strain evidence="4">type strain: NCCB 100098</strain>
    </source>
</reference>
<evidence type="ECO:0000313" key="4">
    <source>
        <dbReference type="Proteomes" id="UP000189966"/>
    </source>
</evidence>
<dbReference type="InterPro" id="IPR016183">
    <property type="entry name" value="Leukocidin/Hemolysin_toxin"/>
</dbReference>
<dbReference type="Pfam" id="PF07968">
    <property type="entry name" value="Leukocidin"/>
    <property type="match status" value="1"/>
</dbReference>
<dbReference type="OrthoDB" id="6194540at2"/>